<dbReference type="Proteomes" id="UP001174997">
    <property type="component" value="Unassembled WGS sequence"/>
</dbReference>
<feature type="chain" id="PRO_5041205147" description="non-reducing end alpha-L-arabinofuranosidase" evidence="9">
    <location>
        <begin position="33"/>
        <end position="492"/>
    </location>
</feature>
<organism evidence="11 12">
    <name type="scientific">Cercophora samala</name>
    <dbReference type="NCBI Taxonomy" id="330535"/>
    <lineage>
        <taxon>Eukaryota</taxon>
        <taxon>Fungi</taxon>
        <taxon>Dikarya</taxon>
        <taxon>Ascomycota</taxon>
        <taxon>Pezizomycotina</taxon>
        <taxon>Sordariomycetes</taxon>
        <taxon>Sordariomycetidae</taxon>
        <taxon>Sordariales</taxon>
        <taxon>Lasiosphaeriaceae</taxon>
        <taxon>Cercophora</taxon>
    </lineage>
</organism>
<evidence type="ECO:0000256" key="4">
    <source>
        <dbReference type="ARBA" id="ARBA00022729"/>
    </source>
</evidence>
<reference evidence="11" key="1">
    <citation type="submission" date="2023-06" db="EMBL/GenBank/DDBJ databases">
        <title>Genome-scale phylogeny and comparative genomics of the fungal order Sordariales.</title>
        <authorList>
            <consortium name="Lawrence Berkeley National Laboratory"/>
            <person name="Hensen N."/>
            <person name="Bonometti L."/>
            <person name="Westerberg I."/>
            <person name="Brannstrom I.O."/>
            <person name="Guillou S."/>
            <person name="Cros-Aarteil S."/>
            <person name="Calhoun S."/>
            <person name="Haridas S."/>
            <person name="Kuo A."/>
            <person name="Mondo S."/>
            <person name="Pangilinan J."/>
            <person name="Riley R."/>
            <person name="Labutti K."/>
            <person name="Andreopoulos B."/>
            <person name="Lipzen A."/>
            <person name="Chen C."/>
            <person name="Yanf M."/>
            <person name="Daum C."/>
            <person name="Ng V."/>
            <person name="Clum A."/>
            <person name="Steindorff A."/>
            <person name="Ohm R."/>
            <person name="Martin F."/>
            <person name="Silar P."/>
            <person name="Natvig D."/>
            <person name="Lalanne C."/>
            <person name="Gautier V."/>
            <person name="Ament-Velasquez S.L."/>
            <person name="Kruys A."/>
            <person name="Hutchinson M.I."/>
            <person name="Powell A.J."/>
            <person name="Barry K."/>
            <person name="Miller A.N."/>
            <person name="Grigoriev I.V."/>
            <person name="Debuchy R."/>
            <person name="Gladieux P."/>
            <person name="Thoren M.H."/>
            <person name="Johannesson H."/>
        </authorList>
    </citation>
    <scope>NUCLEOTIDE SEQUENCE</scope>
    <source>
        <strain evidence="11">CBS 307.81</strain>
    </source>
</reference>
<evidence type="ECO:0000313" key="11">
    <source>
        <dbReference type="EMBL" id="KAK0667943.1"/>
    </source>
</evidence>
<dbReference type="InterPro" id="IPR007934">
    <property type="entry name" value="AbfB_ABD"/>
</dbReference>
<dbReference type="GO" id="GO:0046373">
    <property type="term" value="P:L-arabinose metabolic process"/>
    <property type="evidence" value="ECO:0007669"/>
    <property type="project" value="InterPro"/>
</dbReference>
<accession>A0AA40DBI5</accession>
<keyword evidence="5 8" id="KW-0378">Hydrolase</keyword>
<evidence type="ECO:0000256" key="8">
    <source>
        <dbReference type="RuleBase" id="RU361187"/>
    </source>
</evidence>
<keyword evidence="12" id="KW-1185">Reference proteome</keyword>
<proteinExistence type="inferred from homology"/>
<evidence type="ECO:0000256" key="9">
    <source>
        <dbReference type="SAM" id="SignalP"/>
    </source>
</evidence>
<dbReference type="InterPro" id="IPR023296">
    <property type="entry name" value="Glyco_hydro_beta-prop_sf"/>
</dbReference>
<evidence type="ECO:0000256" key="2">
    <source>
        <dbReference type="ARBA" id="ARBA00009865"/>
    </source>
</evidence>
<evidence type="ECO:0000256" key="7">
    <source>
        <dbReference type="PIRSR" id="PIRSR606710-2"/>
    </source>
</evidence>
<comment type="caution">
    <text evidence="11">The sequence shown here is derived from an EMBL/GenBank/DDBJ whole genome shotgun (WGS) entry which is preliminary data.</text>
</comment>
<evidence type="ECO:0000256" key="5">
    <source>
        <dbReference type="ARBA" id="ARBA00022801"/>
    </source>
</evidence>
<dbReference type="CDD" id="cd23265">
    <property type="entry name" value="beta-trefoil_ABD_ABFB-like"/>
    <property type="match status" value="1"/>
</dbReference>
<dbReference type="EMBL" id="JAULSY010000064">
    <property type="protein sequence ID" value="KAK0667943.1"/>
    <property type="molecule type" value="Genomic_DNA"/>
</dbReference>
<dbReference type="Gene3D" id="2.80.10.50">
    <property type="match status" value="1"/>
</dbReference>
<dbReference type="SUPFAM" id="SSF110221">
    <property type="entry name" value="AbfB domain"/>
    <property type="match status" value="1"/>
</dbReference>
<dbReference type="SUPFAM" id="SSF75005">
    <property type="entry name" value="Arabinanase/levansucrase/invertase"/>
    <property type="match status" value="1"/>
</dbReference>
<dbReference type="CDD" id="cd18817">
    <property type="entry name" value="GH43f_LbAraf43-like"/>
    <property type="match status" value="1"/>
</dbReference>
<feature type="site" description="Important for catalytic activity, responsible for pKa modulation of the active site Glu and correct orientation of both the proton donor and substrate" evidence="7">
    <location>
        <position position="169"/>
    </location>
</feature>
<evidence type="ECO:0000256" key="3">
    <source>
        <dbReference type="ARBA" id="ARBA00012670"/>
    </source>
</evidence>
<evidence type="ECO:0000256" key="6">
    <source>
        <dbReference type="ARBA" id="ARBA00023295"/>
    </source>
</evidence>
<evidence type="ECO:0000313" key="12">
    <source>
        <dbReference type="Proteomes" id="UP001174997"/>
    </source>
</evidence>
<feature type="domain" description="Alpha-L-arabinofuranosidase B arabinose-binding" evidence="10">
    <location>
        <begin position="383"/>
        <end position="490"/>
    </location>
</feature>
<dbReference type="AlphaFoldDB" id="A0AA40DBI5"/>
<dbReference type="GO" id="GO:0046556">
    <property type="term" value="F:alpha-L-arabinofuranosidase activity"/>
    <property type="evidence" value="ECO:0007669"/>
    <property type="project" value="UniProtKB-EC"/>
</dbReference>
<dbReference type="Pfam" id="PF04616">
    <property type="entry name" value="Glyco_hydro_43"/>
    <property type="match status" value="1"/>
</dbReference>
<evidence type="ECO:0000256" key="1">
    <source>
        <dbReference type="ARBA" id="ARBA00001462"/>
    </source>
</evidence>
<sequence>MRFFWKRTAQVTSAASVIAFLSCLLLASPVTAQISSPTSSPAVSYVNTLANQRADPHIFKHTDGWYYFTATVPAFDRIILRRAQSIQALGDAAETTIWRRKSSGVGSGQVWAPEIHFIDGKWYIYVALGVANEWRIRAFVLEASGANPLTSTWTEKGIIKTNWDTFSLDATTFTVNSTRYLVWAQQDPSRSGENSSLFIAPLQNPWTIRGTAVAISHPDLAWERIGYKVNEGASVIQRNGRIFMTYSASATDHNYCMGLLTAPATANLMNPASWTKSRTPVFVSNANTNQWGPGHNSFTVSEDGKSDLMVYHDRGYKDINGDPLNDPNRRTRVQKVYWKADGTPDFGIPVPDGNTPVRLGSAAQSGLFVRYYTGSSVPSGVPALADTQFRIVNPGLSGNGTISLESTSSPGVYLRRFDGNQVRFEAGRNLNTAASKASASFNRRSGLADGSGVSLEVSDAGGQYLRLQGGGVAVVSAASTTTEQEQATFYLE</sequence>
<name>A0AA40DBI5_9PEZI</name>
<keyword evidence="4 9" id="KW-0732">Signal</keyword>
<dbReference type="InterPro" id="IPR036195">
    <property type="entry name" value="AbfB_ABD_sf"/>
</dbReference>
<dbReference type="Pfam" id="PF05270">
    <property type="entry name" value="AbfB"/>
    <property type="match status" value="1"/>
</dbReference>
<keyword evidence="6 8" id="KW-0326">Glycosidase</keyword>
<comment type="similarity">
    <text evidence="2 8">Belongs to the glycosyl hydrolase 43 family.</text>
</comment>
<feature type="signal peptide" evidence="9">
    <location>
        <begin position="1"/>
        <end position="32"/>
    </location>
</feature>
<dbReference type="EC" id="3.2.1.55" evidence="3"/>
<dbReference type="Gene3D" id="2.115.10.20">
    <property type="entry name" value="Glycosyl hydrolase domain, family 43"/>
    <property type="match status" value="1"/>
</dbReference>
<dbReference type="PANTHER" id="PTHR43817:SF1">
    <property type="entry name" value="HYDROLASE, FAMILY 43, PUTATIVE (AFU_ORTHOLOGUE AFUA_3G01660)-RELATED"/>
    <property type="match status" value="1"/>
</dbReference>
<comment type="catalytic activity">
    <reaction evidence="1">
        <text>Hydrolysis of terminal non-reducing alpha-L-arabinofuranoside residues in alpha-L-arabinosides.</text>
        <dbReference type="EC" id="3.2.1.55"/>
    </reaction>
</comment>
<dbReference type="InterPro" id="IPR006710">
    <property type="entry name" value="Glyco_hydro_43"/>
</dbReference>
<evidence type="ECO:0000259" key="10">
    <source>
        <dbReference type="Pfam" id="PF05270"/>
    </source>
</evidence>
<dbReference type="PANTHER" id="PTHR43817">
    <property type="entry name" value="GLYCOSYL HYDROLASE"/>
    <property type="match status" value="1"/>
</dbReference>
<protein>
    <recommendedName>
        <fullName evidence="3">non-reducing end alpha-L-arabinofuranosidase</fullName>
        <ecNumber evidence="3">3.2.1.55</ecNumber>
    </recommendedName>
</protein>
<dbReference type="PROSITE" id="PS51257">
    <property type="entry name" value="PROKAR_LIPOPROTEIN"/>
    <property type="match status" value="1"/>
</dbReference>
<gene>
    <name evidence="11" type="ORF">QBC41DRAFT_394931</name>
</gene>